<dbReference type="RefSeq" id="WP_134985107.1">
    <property type="nucleotide sequence ID" value="NZ_JAJCHQ010000027.1"/>
</dbReference>
<dbReference type="InterPro" id="IPR008969">
    <property type="entry name" value="CarboxyPept-like_regulatory"/>
</dbReference>
<protein>
    <submittedName>
        <fullName evidence="10">TonB-dependent receptor</fullName>
    </submittedName>
</protein>
<accession>A0A412K2D1</accession>
<keyword evidence="10" id="KW-0675">Receptor</keyword>
<comment type="caution">
    <text evidence="10">The sequence shown here is derived from an EMBL/GenBank/DDBJ whole genome shotgun (WGS) entry which is preliminary data.</text>
</comment>
<dbReference type="EMBL" id="WDCG01000008">
    <property type="protein sequence ID" value="KAB6424279.1"/>
    <property type="molecule type" value="Genomic_DNA"/>
</dbReference>
<evidence type="ECO:0000256" key="7">
    <source>
        <dbReference type="ARBA" id="ARBA00023237"/>
    </source>
</evidence>
<evidence type="ECO:0000256" key="3">
    <source>
        <dbReference type="ARBA" id="ARBA00022452"/>
    </source>
</evidence>
<evidence type="ECO:0000313" key="10">
    <source>
        <dbReference type="EMBL" id="KAB6424279.1"/>
    </source>
</evidence>
<keyword evidence="6 8" id="KW-0472">Membrane</keyword>
<dbReference type="InterPro" id="IPR012910">
    <property type="entry name" value="Plug_dom"/>
</dbReference>
<sequence>MKTKFLLLIVLLLQTALALAIKVEGTVLDEMKQPVIGATVQVKGAASGTITDLNGKFTLKVDRVKEDILVVSYVGYKTKHVALKGRSILTIELEPEVTELNEVIVVGYGSMRKSDLTGSVTSVKASAEEAARATSFDKMLQGKAAGVMVSTGSAAPGGSVSVRIRGTSSLRGNNSPLYVVDGNIISDLGDTADPMSAGTGGGNSRADAQNPLAAISPQDIENIEILKDASATAIYGSQGANGVVLITTKQGKTGKPSVTVSANVTFSTLAREIPMLGTKDYIDFRNAKEFIGEDGTPMTMDGILSVNWQKEATRTAVSQNYRASVSGKSQKTTYYLALGYSDQQGVIRKTGVDKYDIRLNLDQEINDRISLKTTSAFSSINTSMTSGTDKLANTRTSIVRHMISFKPYKGVSSGDDYANYDEDLTSPEAWFTDYDDDSKENTFNTNVSLDVKTFKWLTFRVKGGLVYRNKERAMWFGKLTSNGSQTNGKAGIAGLTTYSYNTEALMMFNHSFTKKHNLNGTLGVVYNNKQVKQTSVTGEDFFTEDLRADGISQAARQYPYQLTKTGEQLFSVLARGVYNYANRYVATATFRADGSSKFDKKNRFSYFPSFALAWRINQEEWMKEFDKVSNLKLRLGWGQVGNQAISPYQTLASYNSNSSAKPDGSLEPGIVPSRIPNADLKWETSEQYNIGVDLGLFNQRLTFTADAYIKKTKDLLQQIALPYASGYNSMWVNNGKIENKGLEFAIEGTPVATKSWNWTIGGNIAFVKNTIKELGMSPADFGVLKNMRGYWGENVGNNTYTKFPANVFLVGKSIGLFMGYQTAGIMQEEEYNSAENQQHPLTMKGTEMLPGDVRYVDQNGDRVIDDKDRVIIGNPNPDFTYALNTTLNYKQWTLDMAFNGVVGNDIINANLIDETDVKNANKNVRKDAFFQAWTAENKSHTYPRLGYEPKGVLSDRYIESGSYLKLSHISLSYLLKLKKVKTIQSLTFNFTASNVFTITSYSGYDPDVNTFANDADRIGIDLTSYPSARNFTFGVIANF</sequence>
<dbReference type="AlphaFoldDB" id="A0A412K2D1"/>
<dbReference type="SUPFAM" id="SSF56935">
    <property type="entry name" value="Porins"/>
    <property type="match status" value="1"/>
</dbReference>
<dbReference type="InterPro" id="IPR000531">
    <property type="entry name" value="Beta-barrel_TonB"/>
</dbReference>
<keyword evidence="5 9" id="KW-0798">TonB box</keyword>
<dbReference type="Proteomes" id="UP000471447">
    <property type="component" value="Unassembled WGS sequence"/>
</dbReference>
<dbReference type="InterPro" id="IPR023996">
    <property type="entry name" value="TonB-dep_OMP_SusC/RagA"/>
</dbReference>
<organism evidence="10 11">
    <name type="scientific">Bacteroides xylanisolvens</name>
    <dbReference type="NCBI Taxonomy" id="371601"/>
    <lineage>
        <taxon>Bacteria</taxon>
        <taxon>Pseudomonadati</taxon>
        <taxon>Bacteroidota</taxon>
        <taxon>Bacteroidia</taxon>
        <taxon>Bacteroidales</taxon>
        <taxon>Bacteroidaceae</taxon>
        <taxon>Bacteroides</taxon>
    </lineage>
</organism>
<evidence type="ECO:0000256" key="9">
    <source>
        <dbReference type="RuleBase" id="RU003357"/>
    </source>
</evidence>
<gene>
    <name evidence="10" type="ORF">GAZ26_09835</name>
</gene>
<keyword evidence="2 8" id="KW-0813">Transport</keyword>
<dbReference type="NCBIfam" id="TIGR04057">
    <property type="entry name" value="SusC_RagA_signa"/>
    <property type="match status" value="1"/>
</dbReference>
<dbReference type="GO" id="GO:0009279">
    <property type="term" value="C:cell outer membrane"/>
    <property type="evidence" value="ECO:0007669"/>
    <property type="project" value="UniProtKB-SubCell"/>
</dbReference>
<dbReference type="FunFam" id="2.60.40.1120:FF:000003">
    <property type="entry name" value="Outer membrane protein Omp121"/>
    <property type="match status" value="1"/>
</dbReference>
<dbReference type="Gene3D" id="2.40.170.20">
    <property type="entry name" value="TonB-dependent receptor, beta-barrel domain"/>
    <property type="match status" value="1"/>
</dbReference>
<dbReference type="Pfam" id="PF00593">
    <property type="entry name" value="TonB_dep_Rec_b-barrel"/>
    <property type="match status" value="1"/>
</dbReference>
<evidence type="ECO:0000256" key="8">
    <source>
        <dbReference type="PROSITE-ProRule" id="PRU01360"/>
    </source>
</evidence>
<evidence type="ECO:0000313" key="11">
    <source>
        <dbReference type="Proteomes" id="UP000471447"/>
    </source>
</evidence>
<dbReference type="NCBIfam" id="TIGR04056">
    <property type="entry name" value="OMP_RagA_SusC"/>
    <property type="match status" value="1"/>
</dbReference>
<name>A0A412K2D1_9BACE</name>
<comment type="similarity">
    <text evidence="8 9">Belongs to the TonB-dependent receptor family.</text>
</comment>
<dbReference type="InterPro" id="IPR039426">
    <property type="entry name" value="TonB-dep_rcpt-like"/>
</dbReference>
<dbReference type="Pfam" id="PF13715">
    <property type="entry name" value="CarbopepD_reg_2"/>
    <property type="match status" value="1"/>
</dbReference>
<comment type="subcellular location">
    <subcellularLocation>
        <location evidence="1 8">Cell outer membrane</location>
        <topology evidence="1 8">Multi-pass membrane protein</topology>
    </subcellularLocation>
</comment>
<dbReference type="Gene3D" id="2.170.130.10">
    <property type="entry name" value="TonB-dependent receptor, plug domain"/>
    <property type="match status" value="1"/>
</dbReference>
<evidence type="ECO:0000256" key="2">
    <source>
        <dbReference type="ARBA" id="ARBA00022448"/>
    </source>
</evidence>
<evidence type="ECO:0000256" key="4">
    <source>
        <dbReference type="ARBA" id="ARBA00022692"/>
    </source>
</evidence>
<dbReference type="InterPro" id="IPR036942">
    <property type="entry name" value="Beta-barrel_TonB_sf"/>
</dbReference>
<dbReference type="InterPro" id="IPR037066">
    <property type="entry name" value="Plug_dom_sf"/>
</dbReference>
<dbReference type="SUPFAM" id="SSF49464">
    <property type="entry name" value="Carboxypeptidase regulatory domain-like"/>
    <property type="match status" value="1"/>
</dbReference>
<dbReference type="InterPro" id="IPR023997">
    <property type="entry name" value="TonB-dep_OMP_SusC/RagA_CS"/>
</dbReference>
<reference evidence="10 11" key="1">
    <citation type="journal article" date="2019" name="Nat. Med.">
        <title>A library of human gut bacterial isolates paired with longitudinal multiomics data enables mechanistic microbiome research.</title>
        <authorList>
            <person name="Poyet M."/>
            <person name="Groussin M."/>
            <person name="Gibbons S.M."/>
            <person name="Avila-Pacheco J."/>
            <person name="Jiang X."/>
            <person name="Kearney S.M."/>
            <person name="Perrotta A.R."/>
            <person name="Berdy B."/>
            <person name="Zhao S."/>
            <person name="Lieberman T.D."/>
            <person name="Swanson P.K."/>
            <person name="Smith M."/>
            <person name="Roesemann S."/>
            <person name="Alexander J.E."/>
            <person name="Rich S.A."/>
            <person name="Livny J."/>
            <person name="Vlamakis H."/>
            <person name="Clish C."/>
            <person name="Bullock K."/>
            <person name="Deik A."/>
            <person name="Scott J."/>
            <person name="Pierce K.A."/>
            <person name="Xavier R.J."/>
            <person name="Alm E.J."/>
        </authorList>
    </citation>
    <scope>NUCLEOTIDE SEQUENCE [LARGE SCALE GENOMIC DNA]</scope>
    <source>
        <strain evidence="10 11">BIOML-A7</strain>
    </source>
</reference>
<keyword evidence="4 8" id="KW-0812">Transmembrane</keyword>
<proteinExistence type="inferred from homology"/>
<evidence type="ECO:0000256" key="5">
    <source>
        <dbReference type="ARBA" id="ARBA00023077"/>
    </source>
</evidence>
<evidence type="ECO:0000256" key="6">
    <source>
        <dbReference type="ARBA" id="ARBA00023136"/>
    </source>
</evidence>
<dbReference type="Gene3D" id="2.60.40.1120">
    <property type="entry name" value="Carboxypeptidase-like, regulatory domain"/>
    <property type="match status" value="1"/>
</dbReference>
<dbReference type="Pfam" id="PF07715">
    <property type="entry name" value="Plug"/>
    <property type="match status" value="1"/>
</dbReference>
<evidence type="ECO:0000256" key="1">
    <source>
        <dbReference type="ARBA" id="ARBA00004571"/>
    </source>
</evidence>
<dbReference type="PROSITE" id="PS52016">
    <property type="entry name" value="TONB_DEPENDENT_REC_3"/>
    <property type="match status" value="1"/>
</dbReference>
<keyword evidence="7 8" id="KW-0998">Cell outer membrane</keyword>
<keyword evidence="3 8" id="KW-1134">Transmembrane beta strand</keyword>